<dbReference type="Pfam" id="PF21760">
    <property type="entry name" value="SecD_1st"/>
    <property type="match status" value="1"/>
</dbReference>
<keyword evidence="2" id="KW-0813">Transport</keyword>
<reference evidence="13" key="1">
    <citation type="submission" date="2020-10" db="EMBL/GenBank/DDBJ databases">
        <authorList>
            <person name="Gilroy R."/>
        </authorList>
    </citation>
    <scope>NUCLEOTIDE SEQUENCE</scope>
    <source>
        <strain evidence="13">10406</strain>
    </source>
</reference>
<dbReference type="InterPro" id="IPR048631">
    <property type="entry name" value="SecD_1st"/>
</dbReference>
<dbReference type="EMBL" id="DVOE01000025">
    <property type="protein sequence ID" value="HIU98563.1"/>
    <property type="molecule type" value="Genomic_DNA"/>
</dbReference>
<dbReference type="GO" id="GO:0015450">
    <property type="term" value="F:protein-transporting ATPase activity"/>
    <property type="evidence" value="ECO:0007669"/>
    <property type="project" value="InterPro"/>
</dbReference>
<evidence type="ECO:0000256" key="8">
    <source>
        <dbReference type="ARBA" id="ARBA00023136"/>
    </source>
</evidence>
<keyword evidence="5" id="KW-0653">Protein transport</keyword>
<organism evidence="13 14">
    <name type="scientific">Candidatus Limadaptatus stercoripullorum</name>
    <dbReference type="NCBI Taxonomy" id="2840846"/>
    <lineage>
        <taxon>Bacteria</taxon>
        <taxon>Bacillati</taxon>
        <taxon>Bacillota</taxon>
        <taxon>Clostridia</taxon>
        <taxon>Eubacteriales</taxon>
        <taxon>Candidatus Limadaptatus</taxon>
    </lineage>
</organism>
<evidence type="ECO:0000259" key="12">
    <source>
        <dbReference type="Pfam" id="PF22599"/>
    </source>
</evidence>
<keyword evidence="6 9" id="KW-1133">Transmembrane helix</keyword>
<evidence type="ECO:0000259" key="10">
    <source>
        <dbReference type="Pfam" id="PF02355"/>
    </source>
</evidence>
<dbReference type="SUPFAM" id="SSF82866">
    <property type="entry name" value="Multidrug efflux transporter AcrB transmembrane domain"/>
    <property type="match status" value="1"/>
</dbReference>
<dbReference type="InterPro" id="IPR055344">
    <property type="entry name" value="SecD_SecF_C_bact"/>
</dbReference>
<keyword evidence="4 9" id="KW-0812">Transmembrane</keyword>
<evidence type="ECO:0000259" key="11">
    <source>
        <dbReference type="Pfam" id="PF21760"/>
    </source>
</evidence>
<dbReference type="InterPro" id="IPR022813">
    <property type="entry name" value="SecD/SecF_arch_bac"/>
</dbReference>
<protein>
    <submittedName>
        <fullName evidence="13">Protein translocase subunit SecD</fullName>
    </submittedName>
</protein>
<dbReference type="Proteomes" id="UP000886857">
    <property type="component" value="Unassembled WGS sequence"/>
</dbReference>
<accession>A0A9D1N9H9</accession>
<comment type="subcellular location">
    <subcellularLocation>
        <location evidence="1">Cell membrane</location>
        <topology evidence="1">Multi-pass membrane protein</topology>
    </subcellularLocation>
</comment>
<evidence type="ECO:0000256" key="2">
    <source>
        <dbReference type="ARBA" id="ARBA00022448"/>
    </source>
</evidence>
<feature type="domain" description="Protein export membrane protein SecD/SecF C-terminal" evidence="10">
    <location>
        <begin position="236"/>
        <end position="405"/>
    </location>
</feature>
<dbReference type="AlphaFoldDB" id="A0A9D1N9H9"/>
<feature type="transmembrane region" description="Helical" evidence="9">
    <location>
        <begin position="356"/>
        <end position="375"/>
    </location>
</feature>
<evidence type="ECO:0000256" key="4">
    <source>
        <dbReference type="ARBA" id="ARBA00022692"/>
    </source>
</evidence>
<feature type="transmembrane region" description="Helical" evidence="9">
    <location>
        <begin position="253"/>
        <end position="274"/>
    </location>
</feature>
<evidence type="ECO:0000256" key="5">
    <source>
        <dbReference type="ARBA" id="ARBA00022927"/>
    </source>
</evidence>
<dbReference type="InterPro" id="IPR005791">
    <property type="entry name" value="SecD"/>
</dbReference>
<reference evidence="13" key="2">
    <citation type="journal article" date="2021" name="PeerJ">
        <title>Extensive microbial diversity within the chicken gut microbiome revealed by metagenomics and culture.</title>
        <authorList>
            <person name="Gilroy R."/>
            <person name="Ravi A."/>
            <person name="Getino M."/>
            <person name="Pursley I."/>
            <person name="Horton D.L."/>
            <person name="Alikhan N.F."/>
            <person name="Baker D."/>
            <person name="Gharbi K."/>
            <person name="Hall N."/>
            <person name="Watson M."/>
            <person name="Adriaenssens E.M."/>
            <person name="Foster-Nyarko E."/>
            <person name="Jarju S."/>
            <person name="Secka A."/>
            <person name="Antonio M."/>
            <person name="Oren A."/>
            <person name="Chaudhuri R.R."/>
            <person name="La Ragione R."/>
            <person name="Hildebrand F."/>
            <person name="Pallen M.J."/>
        </authorList>
    </citation>
    <scope>NUCLEOTIDE SEQUENCE</scope>
    <source>
        <strain evidence="13">10406</strain>
    </source>
</reference>
<evidence type="ECO:0000256" key="1">
    <source>
        <dbReference type="ARBA" id="ARBA00004651"/>
    </source>
</evidence>
<evidence type="ECO:0000256" key="7">
    <source>
        <dbReference type="ARBA" id="ARBA00023010"/>
    </source>
</evidence>
<sequence length="453" mass="48399">MSIKKSIVILTVLSVFIILMTVFAVVSFPIGNTVYDYHGYATTIKLGLDLSGGVSAVFEVHDDGKGDLDSRVEGTVTALQDLLLSRGYTEATVTPTQSSGGYTIRVEVPDVDDPDAVFELIGRPARLEFKGENDASAETLLSGSEHLDSAFVTTQNGQYAVGLVFNEEGTKVFADITEEYNGSTIYIFIDGSLYTQVNIQSVITNGSAVITRDGGYSYDEAREFATRLQSGAFGVELSATEVKTVSPTLGEDAIKWALIAGAIGVGLIFVFMAVTYRGMGLAADIALCIYIVLLLWFCSVLPWVQLTLSGIAGILLSIGMAVDGNIVIFERIRDEYRGSSKPIGTSVKTGFKRSTAAIVDGNVTTIIGAVVLWVLGSATLVGFAVTLFIGIILSMFTCLLVTRLVLSCFLSFNASSEKFYGLKRGEEKPVPDFVLKKGAATQKKTKTAGEGAK</sequence>
<feature type="transmembrane region" description="Helical" evidence="9">
    <location>
        <begin position="310"/>
        <end position="329"/>
    </location>
</feature>
<keyword evidence="8 9" id="KW-0472">Membrane</keyword>
<dbReference type="Gene3D" id="1.20.1640.10">
    <property type="entry name" value="Multidrug efflux transporter AcrB transmembrane domain"/>
    <property type="match status" value="1"/>
</dbReference>
<evidence type="ECO:0000256" key="6">
    <source>
        <dbReference type="ARBA" id="ARBA00022989"/>
    </source>
</evidence>
<feature type="transmembrane region" description="Helical" evidence="9">
    <location>
        <begin position="381"/>
        <end position="406"/>
    </location>
</feature>
<dbReference type="NCBIfam" id="TIGR01129">
    <property type="entry name" value="secD"/>
    <property type="match status" value="1"/>
</dbReference>
<feature type="domain" description="SecDF P1 head subdomain" evidence="12">
    <location>
        <begin position="139"/>
        <end position="233"/>
    </location>
</feature>
<evidence type="ECO:0000313" key="14">
    <source>
        <dbReference type="Proteomes" id="UP000886857"/>
    </source>
</evidence>
<dbReference type="PANTHER" id="PTHR30081:SF1">
    <property type="entry name" value="PROTEIN TRANSLOCASE SUBUNIT SECD"/>
    <property type="match status" value="1"/>
</dbReference>
<dbReference type="GO" id="GO:0006886">
    <property type="term" value="P:intracellular protein transport"/>
    <property type="evidence" value="ECO:0007669"/>
    <property type="project" value="InterPro"/>
</dbReference>
<feature type="domain" description="Protein translocase subunit SecDF P1" evidence="11">
    <location>
        <begin position="89"/>
        <end position="133"/>
    </location>
</feature>
<dbReference type="InterPro" id="IPR048634">
    <property type="entry name" value="SecD_SecF_C"/>
</dbReference>
<name>A0A9D1N9H9_9FIRM</name>
<dbReference type="Pfam" id="PF22599">
    <property type="entry name" value="SecDF_P1_head"/>
    <property type="match status" value="1"/>
</dbReference>
<keyword evidence="7" id="KW-0811">Translocation</keyword>
<gene>
    <name evidence="13" type="primary">secD</name>
    <name evidence="13" type="ORF">IAC73_01815</name>
</gene>
<keyword evidence="3" id="KW-1003">Cell membrane</keyword>
<comment type="caution">
    <text evidence="13">The sequence shown here is derived from an EMBL/GenBank/DDBJ whole genome shotgun (WGS) entry which is preliminary data.</text>
</comment>
<dbReference type="NCBIfam" id="TIGR00916">
    <property type="entry name" value="2A0604s01"/>
    <property type="match status" value="1"/>
</dbReference>
<proteinExistence type="predicted"/>
<dbReference type="PANTHER" id="PTHR30081">
    <property type="entry name" value="PROTEIN-EXPORT MEMBRANE PROTEIN SEC"/>
    <property type="match status" value="1"/>
</dbReference>
<evidence type="ECO:0000313" key="13">
    <source>
        <dbReference type="EMBL" id="HIU98563.1"/>
    </source>
</evidence>
<dbReference type="InterPro" id="IPR054384">
    <property type="entry name" value="SecDF_P1_head"/>
</dbReference>
<evidence type="ECO:0000256" key="9">
    <source>
        <dbReference type="SAM" id="Phobius"/>
    </source>
</evidence>
<dbReference type="Gene3D" id="3.30.1360.200">
    <property type="match status" value="1"/>
</dbReference>
<feature type="transmembrane region" description="Helical" evidence="9">
    <location>
        <begin position="281"/>
        <end position="304"/>
    </location>
</feature>
<dbReference type="Pfam" id="PF02355">
    <property type="entry name" value="SecD_SecF_C"/>
    <property type="match status" value="1"/>
</dbReference>
<dbReference type="Gene3D" id="3.30.70.3400">
    <property type="match status" value="1"/>
</dbReference>
<dbReference type="GO" id="GO:0005886">
    <property type="term" value="C:plasma membrane"/>
    <property type="evidence" value="ECO:0007669"/>
    <property type="project" value="UniProtKB-SubCell"/>
</dbReference>
<evidence type="ECO:0000256" key="3">
    <source>
        <dbReference type="ARBA" id="ARBA00022475"/>
    </source>
</evidence>